<dbReference type="Gene3D" id="1.10.340.30">
    <property type="entry name" value="Hypothetical protein, domain 2"/>
    <property type="match status" value="1"/>
</dbReference>
<dbReference type="RefSeq" id="WP_182803394.1">
    <property type="nucleotide sequence ID" value="NZ_CP060007.1"/>
</dbReference>
<dbReference type="GO" id="GO:0008725">
    <property type="term" value="F:DNA-3-methyladenine glycosylase activity"/>
    <property type="evidence" value="ECO:0007669"/>
    <property type="project" value="TreeGrafter"/>
</dbReference>
<dbReference type="CDD" id="cd00056">
    <property type="entry name" value="ENDO3c"/>
    <property type="match status" value="1"/>
</dbReference>
<evidence type="ECO:0000256" key="3">
    <source>
        <dbReference type="ARBA" id="ARBA00012000"/>
    </source>
</evidence>
<evidence type="ECO:0000256" key="5">
    <source>
        <dbReference type="ARBA" id="ARBA00023204"/>
    </source>
</evidence>
<dbReference type="GO" id="GO:0006307">
    <property type="term" value="P:DNA alkylation repair"/>
    <property type="evidence" value="ECO:0007669"/>
    <property type="project" value="TreeGrafter"/>
</dbReference>
<sequence length="206" mass="24295">MHYIPHLSKDKKLKKVLDAQEPHILVKRKKIYLYLCASIMSQQLSTKVADVIYKRFLALYGKKEPTAQQILDTPFETLRGIGLSNAKTNYVHNVCRFFIDEKLSDAQLYKMSDEAVIEKLTQIKGVGRWTTEMILMFALQHEDVLPVDDLGIQQAMIKLYKIEYENKKELYEKMQKHATKWKPYRTYACVHLWKWKDNKPPVDKTK</sequence>
<evidence type="ECO:0000259" key="6">
    <source>
        <dbReference type="SMART" id="SM00478"/>
    </source>
</evidence>
<dbReference type="InterPro" id="IPR003265">
    <property type="entry name" value="HhH-GPD_domain"/>
</dbReference>
<feature type="domain" description="HhH-GPD" evidence="6">
    <location>
        <begin position="40"/>
        <end position="197"/>
    </location>
</feature>
<dbReference type="Gene3D" id="1.10.1670.40">
    <property type="match status" value="1"/>
</dbReference>
<evidence type="ECO:0000313" key="8">
    <source>
        <dbReference type="Proteomes" id="UP000515344"/>
    </source>
</evidence>
<dbReference type="InterPro" id="IPR011257">
    <property type="entry name" value="DNA_glycosylase"/>
</dbReference>
<evidence type="ECO:0000313" key="7">
    <source>
        <dbReference type="EMBL" id="QNA44851.1"/>
    </source>
</evidence>
<dbReference type="EC" id="3.2.2.21" evidence="3"/>
<dbReference type="GO" id="GO:0032131">
    <property type="term" value="F:alkylated DNA binding"/>
    <property type="evidence" value="ECO:0007669"/>
    <property type="project" value="TreeGrafter"/>
</dbReference>
<dbReference type="InterPro" id="IPR051912">
    <property type="entry name" value="Alkylbase_DNA_Glycosylase/TA"/>
</dbReference>
<evidence type="ECO:0000256" key="4">
    <source>
        <dbReference type="ARBA" id="ARBA00022763"/>
    </source>
</evidence>
<gene>
    <name evidence="7" type="ORF">H4075_01235</name>
</gene>
<dbReference type="PANTHER" id="PTHR43003">
    <property type="entry name" value="DNA-3-METHYLADENINE GLYCOSYLASE"/>
    <property type="match status" value="1"/>
</dbReference>
<keyword evidence="5" id="KW-0234">DNA repair</keyword>
<dbReference type="FunFam" id="1.10.340.30:FF:000004">
    <property type="entry name" value="DNA-3-methyladenine glycosylase II"/>
    <property type="match status" value="1"/>
</dbReference>
<evidence type="ECO:0000256" key="2">
    <source>
        <dbReference type="ARBA" id="ARBA00010817"/>
    </source>
</evidence>
<dbReference type="SMART" id="SM00478">
    <property type="entry name" value="ENDO3c"/>
    <property type="match status" value="1"/>
</dbReference>
<proteinExistence type="inferred from homology"/>
<dbReference type="GO" id="GO:0006285">
    <property type="term" value="P:base-excision repair, AP site formation"/>
    <property type="evidence" value="ECO:0007669"/>
    <property type="project" value="TreeGrafter"/>
</dbReference>
<dbReference type="Pfam" id="PF00730">
    <property type="entry name" value="HhH-GPD"/>
    <property type="match status" value="1"/>
</dbReference>
<protein>
    <recommendedName>
        <fullName evidence="3">DNA-3-methyladenine glycosylase II</fullName>
        <ecNumber evidence="3">3.2.2.21</ecNumber>
    </recommendedName>
</protein>
<reference evidence="8" key="1">
    <citation type="submission" date="2020-08" db="EMBL/GenBank/DDBJ databases">
        <title>Lacibacter sp. S13-6-6 genome sequencing.</title>
        <authorList>
            <person name="Jin L."/>
        </authorList>
    </citation>
    <scope>NUCLEOTIDE SEQUENCE [LARGE SCALE GENOMIC DNA]</scope>
    <source>
        <strain evidence="8">S13-6-6</strain>
    </source>
</reference>
<dbReference type="Proteomes" id="UP000515344">
    <property type="component" value="Chromosome"/>
</dbReference>
<keyword evidence="4" id="KW-0227">DNA damage</keyword>
<dbReference type="PANTHER" id="PTHR43003:SF5">
    <property type="entry name" value="DNA-3-METHYLADENINE GLYCOSYLASE"/>
    <property type="match status" value="1"/>
</dbReference>
<keyword evidence="8" id="KW-1185">Reference proteome</keyword>
<name>A0A7G5XH98_9BACT</name>
<dbReference type="KEGG" id="lacs:H4075_01235"/>
<comment type="catalytic activity">
    <reaction evidence="1">
        <text>Hydrolysis of alkylated DNA, releasing 3-methyladenine, 3-methylguanine, 7-methylguanine and 7-methyladenine.</text>
        <dbReference type="EC" id="3.2.2.21"/>
    </reaction>
</comment>
<dbReference type="EMBL" id="CP060007">
    <property type="protein sequence ID" value="QNA44851.1"/>
    <property type="molecule type" value="Genomic_DNA"/>
</dbReference>
<dbReference type="GO" id="GO:0032993">
    <property type="term" value="C:protein-DNA complex"/>
    <property type="evidence" value="ECO:0007669"/>
    <property type="project" value="TreeGrafter"/>
</dbReference>
<comment type="similarity">
    <text evidence="2">Belongs to the alkylbase DNA glycosidase AlkA family.</text>
</comment>
<dbReference type="GO" id="GO:0043916">
    <property type="term" value="F:DNA-7-methylguanine glycosylase activity"/>
    <property type="evidence" value="ECO:0007669"/>
    <property type="project" value="TreeGrafter"/>
</dbReference>
<accession>A0A7G5XH98</accession>
<evidence type="ECO:0000256" key="1">
    <source>
        <dbReference type="ARBA" id="ARBA00000086"/>
    </source>
</evidence>
<organism evidence="7 8">
    <name type="scientific">Lacibacter sediminis</name>
    <dbReference type="NCBI Taxonomy" id="2760713"/>
    <lineage>
        <taxon>Bacteria</taxon>
        <taxon>Pseudomonadati</taxon>
        <taxon>Bacteroidota</taxon>
        <taxon>Chitinophagia</taxon>
        <taxon>Chitinophagales</taxon>
        <taxon>Chitinophagaceae</taxon>
        <taxon>Lacibacter</taxon>
    </lineage>
</organism>
<dbReference type="AlphaFoldDB" id="A0A7G5XH98"/>
<dbReference type="SUPFAM" id="SSF48150">
    <property type="entry name" value="DNA-glycosylase"/>
    <property type="match status" value="1"/>
</dbReference>